<keyword evidence="2" id="KW-0328">Glycosyltransferase</keyword>
<evidence type="ECO:0000256" key="3">
    <source>
        <dbReference type="ARBA" id="ARBA00022679"/>
    </source>
</evidence>
<comment type="similarity">
    <text evidence="1">Belongs to the glycosyltransferase group 1 family. Glycosyltransferase 4 subfamily.</text>
</comment>
<keyword evidence="5" id="KW-1185">Reference proteome</keyword>
<keyword evidence="3" id="KW-0808">Transferase</keyword>
<evidence type="ECO:0000313" key="5">
    <source>
        <dbReference type="Proteomes" id="UP000603352"/>
    </source>
</evidence>
<evidence type="ECO:0008006" key="6">
    <source>
        <dbReference type="Google" id="ProtNLM"/>
    </source>
</evidence>
<sequence>MTDTARPTETTAPVTPILRGATLFVGQAYDPGDPLLAGTIAWVDRFHAHCPDGVVGVFQRVDRTLAALNGFEAMSAGHGRSWTTLRAFYSAVWQAHRRHRFVRAFVYMDGPFVPLLWPLAKLLGFRLYQWRAHPVVPLRDRIAARYLVDRIYTSVPSALPVETRRRVLVATGVDLRRFRPDPMRRPDADFIFVGRISPAKRVREAVGIIRRLRDEHGLGARLLVVGGPATAHDQAYMNQVRADVAAAGLDDAVTLLGARRQDELPALLGRARFYLNVARTAVDRSLVEAMHCGLPPVNANRSVHEMLDGLIPAGMSMPDADDDAVVAMAAAALRQRPDDYAALSDMVADLAARRFTLDALVARIATDIAAYEAR</sequence>
<dbReference type="PANTHER" id="PTHR12526:SF640">
    <property type="entry name" value="COLANIC ACID BIOSYNTHESIS GLYCOSYLTRANSFERASE WCAL-RELATED"/>
    <property type="match status" value="1"/>
</dbReference>
<gene>
    <name evidence="4" type="ORF">GCM10011505_23610</name>
</gene>
<reference evidence="5" key="1">
    <citation type="journal article" date="2019" name="Int. J. Syst. Evol. Microbiol.">
        <title>The Global Catalogue of Microorganisms (GCM) 10K type strain sequencing project: providing services to taxonomists for standard genome sequencing and annotation.</title>
        <authorList>
            <consortium name="The Broad Institute Genomics Platform"/>
            <consortium name="The Broad Institute Genome Sequencing Center for Infectious Disease"/>
            <person name="Wu L."/>
            <person name="Ma J."/>
        </authorList>
    </citation>
    <scope>NUCLEOTIDE SEQUENCE [LARGE SCALE GENOMIC DNA]</scope>
    <source>
        <strain evidence="5">CGMCC 1.10188</strain>
    </source>
</reference>
<name>A0ABQ1IH92_9PROT</name>
<comment type="caution">
    <text evidence="4">The sequence shown here is derived from an EMBL/GenBank/DDBJ whole genome shotgun (WGS) entry which is preliminary data.</text>
</comment>
<evidence type="ECO:0000256" key="1">
    <source>
        <dbReference type="ARBA" id="ARBA00009481"/>
    </source>
</evidence>
<dbReference type="SUPFAM" id="SSF53756">
    <property type="entry name" value="UDP-Glycosyltransferase/glycogen phosphorylase"/>
    <property type="match status" value="1"/>
</dbReference>
<proteinExistence type="inferred from homology"/>
<accession>A0ABQ1IH92</accession>
<evidence type="ECO:0000313" key="4">
    <source>
        <dbReference type="EMBL" id="GGB41453.1"/>
    </source>
</evidence>
<evidence type="ECO:0000256" key="2">
    <source>
        <dbReference type="ARBA" id="ARBA00022676"/>
    </source>
</evidence>
<dbReference type="Gene3D" id="3.40.50.2000">
    <property type="entry name" value="Glycogen Phosphorylase B"/>
    <property type="match status" value="1"/>
</dbReference>
<dbReference type="PANTHER" id="PTHR12526">
    <property type="entry name" value="GLYCOSYLTRANSFERASE"/>
    <property type="match status" value="1"/>
</dbReference>
<dbReference type="EMBL" id="BMDZ01000025">
    <property type="protein sequence ID" value="GGB41453.1"/>
    <property type="molecule type" value="Genomic_DNA"/>
</dbReference>
<protein>
    <recommendedName>
        <fullName evidence="6">Glycosyl transferase family 1 domain-containing protein</fullName>
    </recommendedName>
</protein>
<organism evidence="4 5">
    <name type="scientific">Tistrella bauzanensis</name>
    <dbReference type="NCBI Taxonomy" id="657419"/>
    <lineage>
        <taxon>Bacteria</taxon>
        <taxon>Pseudomonadati</taxon>
        <taxon>Pseudomonadota</taxon>
        <taxon>Alphaproteobacteria</taxon>
        <taxon>Geminicoccales</taxon>
        <taxon>Geminicoccaceae</taxon>
        <taxon>Tistrella</taxon>
    </lineage>
</organism>
<dbReference type="Pfam" id="PF13692">
    <property type="entry name" value="Glyco_trans_1_4"/>
    <property type="match status" value="1"/>
</dbReference>
<dbReference type="Proteomes" id="UP000603352">
    <property type="component" value="Unassembled WGS sequence"/>
</dbReference>